<proteinExistence type="predicted"/>
<protein>
    <submittedName>
        <fullName evidence="1">Uncharacterized protein</fullName>
    </submittedName>
</protein>
<sequence length="129" mass="14355">MNTPIQPLRGTATVRVLHNNSPQAQLYGYTLLDTLTCVYAYDDPDLHPETREIEVAERAYNIFTVGHTPAYGTPDPRAAAYREQGNRSLSVGDVVCVDGRFLACEPFGWNEIDPPRESPQSVREPTPHA</sequence>
<name>A0ABS5DQQ5_9PSEU</name>
<gene>
    <name evidence="1" type="ORF">KBO27_32010</name>
</gene>
<organism evidence="1 2">
    <name type="scientific">Saccharopolyspora endophytica</name>
    <dbReference type="NCBI Taxonomy" id="543886"/>
    <lineage>
        <taxon>Bacteria</taxon>
        <taxon>Bacillati</taxon>
        <taxon>Actinomycetota</taxon>
        <taxon>Actinomycetes</taxon>
        <taxon>Pseudonocardiales</taxon>
        <taxon>Pseudonocardiaceae</taxon>
        <taxon>Saccharopolyspora</taxon>
    </lineage>
</organism>
<comment type="caution">
    <text evidence="1">The sequence shown here is derived from an EMBL/GenBank/DDBJ whole genome shotgun (WGS) entry which is preliminary data.</text>
</comment>
<evidence type="ECO:0000313" key="2">
    <source>
        <dbReference type="Proteomes" id="UP000674084"/>
    </source>
</evidence>
<dbReference type="Proteomes" id="UP000674084">
    <property type="component" value="Unassembled WGS sequence"/>
</dbReference>
<keyword evidence="2" id="KW-1185">Reference proteome</keyword>
<dbReference type="EMBL" id="JAGPXE010000021">
    <property type="protein sequence ID" value="MBQ0928593.1"/>
    <property type="molecule type" value="Genomic_DNA"/>
</dbReference>
<evidence type="ECO:0000313" key="1">
    <source>
        <dbReference type="EMBL" id="MBQ0928593.1"/>
    </source>
</evidence>
<dbReference type="RefSeq" id="WP_210973599.1">
    <property type="nucleotide sequence ID" value="NZ_JAGPXE010000021.1"/>
</dbReference>
<accession>A0ABS5DQQ5</accession>
<reference evidence="1 2" key="1">
    <citation type="submission" date="2021-04" db="EMBL/GenBank/DDBJ databases">
        <title>Whole-genome sequencing of Saccharopolyspora endophytica KCTC 19397.</title>
        <authorList>
            <person name="Ay H."/>
            <person name="Saygin H."/>
            <person name="Sahin N."/>
        </authorList>
    </citation>
    <scope>NUCLEOTIDE SEQUENCE [LARGE SCALE GENOMIC DNA]</scope>
    <source>
        <strain evidence="1 2">KCTC 19397</strain>
    </source>
</reference>